<evidence type="ECO:0000256" key="2">
    <source>
        <dbReference type="ARBA" id="ARBA00022692"/>
    </source>
</evidence>
<dbReference type="PANTHER" id="PTHR23502">
    <property type="entry name" value="MAJOR FACILITATOR SUPERFAMILY"/>
    <property type="match status" value="1"/>
</dbReference>
<organism evidence="7 8">
    <name type="scientific">Choiromyces venosus 120613-1</name>
    <dbReference type="NCBI Taxonomy" id="1336337"/>
    <lineage>
        <taxon>Eukaryota</taxon>
        <taxon>Fungi</taxon>
        <taxon>Dikarya</taxon>
        <taxon>Ascomycota</taxon>
        <taxon>Pezizomycotina</taxon>
        <taxon>Pezizomycetes</taxon>
        <taxon>Pezizales</taxon>
        <taxon>Tuberaceae</taxon>
        <taxon>Choiromyces</taxon>
    </lineage>
</organism>
<feature type="transmembrane region" description="Helical" evidence="5">
    <location>
        <begin position="421"/>
        <end position="442"/>
    </location>
</feature>
<protein>
    <submittedName>
        <fullName evidence="7">MFS general substrate transporter</fullName>
    </submittedName>
</protein>
<dbReference type="PROSITE" id="PS50850">
    <property type="entry name" value="MFS"/>
    <property type="match status" value="1"/>
</dbReference>
<dbReference type="InterPro" id="IPR020846">
    <property type="entry name" value="MFS_dom"/>
</dbReference>
<evidence type="ECO:0000256" key="1">
    <source>
        <dbReference type="ARBA" id="ARBA00004141"/>
    </source>
</evidence>
<feature type="transmembrane region" description="Helical" evidence="5">
    <location>
        <begin position="158"/>
        <end position="176"/>
    </location>
</feature>
<feature type="transmembrane region" description="Helical" evidence="5">
    <location>
        <begin position="482"/>
        <end position="505"/>
    </location>
</feature>
<dbReference type="Gene3D" id="1.20.1250.20">
    <property type="entry name" value="MFS general substrate transporter like domains"/>
    <property type="match status" value="1"/>
</dbReference>
<feature type="transmembrane region" description="Helical" evidence="5">
    <location>
        <begin position="311"/>
        <end position="335"/>
    </location>
</feature>
<evidence type="ECO:0000256" key="4">
    <source>
        <dbReference type="ARBA" id="ARBA00023136"/>
    </source>
</evidence>
<name>A0A3N4JB68_9PEZI</name>
<feature type="transmembrane region" description="Helical" evidence="5">
    <location>
        <begin position="215"/>
        <end position="236"/>
    </location>
</feature>
<evidence type="ECO:0000313" key="8">
    <source>
        <dbReference type="Proteomes" id="UP000276215"/>
    </source>
</evidence>
<dbReference type="Proteomes" id="UP000276215">
    <property type="component" value="Unassembled WGS sequence"/>
</dbReference>
<feature type="transmembrane region" description="Helical" evidence="5">
    <location>
        <begin position="449"/>
        <end position="470"/>
    </location>
</feature>
<dbReference type="GO" id="GO:0022857">
    <property type="term" value="F:transmembrane transporter activity"/>
    <property type="evidence" value="ECO:0007669"/>
    <property type="project" value="InterPro"/>
</dbReference>
<feature type="transmembrane region" description="Helical" evidence="5">
    <location>
        <begin position="61"/>
        <end position="79"/>
    </location>
</feature>
<evidence type="ECO:0000256" key="3">
    <source>
        <dbReference type="ARBA" id="ARBA00022989"/>
    </source>
</evidence>
<feature type="transmembrane region" description="Helical" evidence="5">
    <location>
        <begin position="188"/>
        <end position="209"/>
    </location>
</feature>
<feature type="transmembrane region" description="Helical" evidence="5">
    <location>
        <begin position="99"/>
        <end position="116"/>
    </location>
</feature>
<sequence length="524" mass="58661">MSMEKTEQDTSYIENAIPAYDNQHKVGFVQEYTPEKDGIELHPKPTADPLDPLNFSRWQKWTALGLVMWMYFLFTYITTTTVPSFGLLQKQYSISYSQVNWTVALPALGLSVGPLVWSSVSDIYGRRLILIIGTTIALVATIGSAVAKSYSSYMAARFFQGLGVAPASTVGMAVVNDLFFEHERGQKFGLWVLAIDMGLLVGPLIGGFVSLIDQYWVAWLTAIFFAVLLVAEVLFFPETLYPRKLMHSQLLASPELHSDNEKTAATAPASINIARTKQLPFLNIWKVPGIEHPKPWGTLVQFMKMWTFPNVVVAVVVYSFAWYWWIMSVITFLPVAYPNYKPQIQGLLYGGMILGTFFSEILFSGALGDWIIIKLAKKNDNVRVAEMRLWLLYPAIVITSVGLIVWGVSVDKGYHWMVGQVALFLVAAGIQMGNTAICAYIVDCYPLHAMSVISFYVVLLNLSAFANPFFITPWHDAVGFTWTFATQGLLTTFVAIPAVCTLHVFGKGWREKRGAPKWISPEYE</sequence>
<dbReference type="Pfam" id="PF07690">
    <property type="entry name" value="MFS_1"/>
    <property type="match status" value="1"/>
</dbReference>
<keyword evidence="8" id="KW-1185">Reference proteome</keyword>
<gene>
    <name evidence="7" type="ORF">L873DRAFT_1697967</name>
</gene>
<evidence type="ECO:0000256" key="5">
    <source>
        <dbReference type="SAM" id="Phobius"/>
    </source>
</evidence>
<dbReference type="GO" id="GO:0005886">
    <property type="term" value="C:plasma membrane"/>
    <property type="evidence" value="ECO:0007669"/>
    <property type="project" value="TreeGrafter"/>
</dbReference>
<feature type="domain" description="Major facilitator superfamily (MFS) profile" evidence="6">
    <location>
        <begin position="63"/>
        <end position="512"/>
    </location>
</feature>
<feature type="transmembrane region" description="Helical" evidence="5">
    <location>
        <begin position="347"/>
        <end position="368"/>
    </location>
</feature>
<dbReference type="OrthoDB" id="2585655at2759"/>
<accession>A0A3N4JB68</accession>
<feature type="transmembrane region" description="Helical" evidence="5">
    <location>
        <begin position="389"/>
        <end position="409"/>
    </location>
</feature>
<evidence type="ECO:0000259" key="6">
    <source>
        <dbReference type="PROSITE" id="PS50850"/>
    </source>
</evidence>
<evidence type="ECO:0000313" key="7">
    <source>
        <dbReference type="EMBL" id="RPA95519.1"/>
    </source>
</evidence>
<dbReference type="PANTHER" id="PTHR23502:SF139">
    <property type="entry name" value="MAJOR FACILITATOR SUPERFAMILY (MFS) PROFILE DOMAIN-CONTAINING PROTEIN-RELATED"/>
    <property type="match status" value="1"/>
</dbReference>
<keyword evidence="4 5" id="KW-0472">Membrane</keyword>
<dbReference type="STRING" id="1336337.A0A3N4JB68"/>
<proteinExistence type="predicted"/>
<dbReference type="SUPFAM" id="SSF103473">
    <property type="entry name" value="MFS general substrate transporter"/>
    <property type="match status" value="1"/>
</dbReference>
<feature type="transmembrane region" description="Helical" evidence="5">
    <location>
        <begin position="128"/>
        <end position="146"/>
    </location>
</feature>
<reference evidence="7 8" key="1">
    <citation type="journal article" date="2018" name="Nat. Ecol. Evol.">
        <title>Pezizomycetes genomes reveal the molecular basis of ectomycorrhizal truffle lifestyle.</title>
        <authorList>
            <person name="Murat C."/>
            <person name="Payen T."/>
            <person name="Noel B."/>
            <person name="Kuo A."/>
            <person name="Morin E."/>
            <person name="Chen J."/>
            <person name="Kohler A."/>
            <person name="Krizsan K."/>
            <person name="Balestrini R."/>
            <person name="Da Silva C."/>
            <person name="Montanini B."/>
            <person name="Hainaut M."/>
            <person name="Levati E."/>
            <person name="Barry K.W."/>
            <person name="Belfiori B."/>
            <person name="Cichocki N."/>
            <person name="Clum A."/>
            <person name="Dockter R.B."/>
            <person name="Fauchery L."/>
            <person name="Guy J."/>
            <person name="Iotti M."/>
            <person name="Le Tacon F."/>
            <person name="Lindquist E.A."/>
            <person name="Lipzen A."/>
            <person name="Malagnac F."/>
            <person name="Mello A."/>
            <person name="Molinier V."/>
            <person name="Miyauchi S."/>
            <person name="Poulain J."/>
            <person name="Riccioni C."/>
            <person name="Rubini A."/>
            <person name="Sitrit Y."/>
            <person name="Splivallo R."/>
            <person name="Traeger S."/>
            <person name="Wang M."/>
            <person name="Zifcakova L."/>
            <person name="Wipf D."/>
            <person name="Zambonelli A."/>
            <person name="Paolocci F."/>
            <person name="Nowrousian M."/>
            <person name="Ottonello S."/>
            <person name="Baldrian P."/>
            <person name="Spatafora J.W."/>
            <person name="Henrissat B."/>
            <person name="Nagy L.G."/>
            <person name="Aury J.M."/>
            <person name="Wincker P."/>
            <person name="Grigoriev I.V."/>
            <person name="Bonfante P."/>
            <person name="Martin F.M."/>
        </authorList>
    </citation>
    <scope>NUCLEOTIDE SEQUENCE [LARGE SCALE GENOMIC DNA]</scope>
    <source>
        <strain evidence="7 8">120613-1</strain>
    </source>
</reference>
<keyword evidence="3 5" id="KW-1133">Transmembrane helix</keyword>
<dbReference type="AlphaFoldDB" id="A0A3N4JB68"/>
<keyword evidence="2 5" id="KW-0812">Transmembrane</keyword>
<dbReference type="InterPro" id="IPR011701">
    <property type="entry name" value="MFS"/>
</dbReference>
<comment type="subcellular location">
    <subcellularLocation>
        <location evidence="1">Membrane</location>
        <topology evidence="1">Multi-pass membrane protein</topology>
    </subcellularLocation>
</comment>
<dbReference type="InterPro" id="IPR036259">
    <property type="entry name" value="MFS_trans_sf"/>
</dbReference>
<dbReference type="EMBL" id="ML120425">
    <property type="protein sequence ID" value="RPA95519.1"/>
    <property type="molecule type" value="Genomic_DNA"/>
</dbReference>